<evidence type="ECO:0000256" key="1">
    <source>
        <dbReference type="SAM" id="MobiDB-lite"/>
    </source>
</evidence>
<organism evidence="2">
    <name type="scientific">Melanopsichium pennsylvanicum 4</name>
    <dbReference type="NCBI Taxonomy" id="1398559"/>
    <lineage>
        <taxon>Eukaryota</taxon>
        <taxon>Fungi</taxon>
        <taxon>Dikarya</taxon>
        <taxon>Basidiomycota</taxon>
        <taxon>Ustilaginomycotina</taxon>
        <taxon>Ustilaginomycetes</taxon>
        <taxon>Ustilaginales</taxon>
        <taxon>Ustilaginaceae</taxon>
        <taxon>Melanopsichium</taxon>
    </lineage>
</organism>
<dbReference type="EMBL" id="HG529581">
    <property type="protein sequence ID" value="CDI53476.1"/>
    <property type="molecule type" value="Genomic_DNA"/>
</dbReference>
<accession>A0A077R3F2</accession>
<name>A0A077R3F2_9BASI</name>
<reference evidence="2" key="1">
    <citation type="journal article" date="2014" name="Genome Biol. Evol.">
        <title>Gene Loss Rather Than Gene Gain Is Associated with a Host Jump from Monocots to Dicots in the Smut Fungus Melanopsichium pennsylvanicum.</title>
        <authorList>
            <person name="Sharma R."/>
            <person name="Mishra B."/>
            <person name="Runge F."/>
            <person name="Thines M."/>
        </authorList>
    </citation>
    <scope>NUCLEOTIDE SEQUENCE</scope>
    <source>
        <strain evidence="2">4</strain>
    </source>
</reference>
<dbReference type="PANTHER" id="PTHR37332:SF1">
    <property type="entry name" value="ELMO DOMAIN-CONTAINING PROTEIN"/>
    <property type="match status" value="1"/>
</dbReference>
<feature type="region of interest" description="Disordered" evidence="1">
    <location>
        <begin position="510"/>
        <end position="543"/>
    </location>
</feature>
<sequence length="565" mass="59302">MAASTSSMVYRHGQRDADSIVSPSAASSIAGPSSLYSAASTATSPSTTSLSATDHLRETFIKRIRSLTYLKRSLQSQQMWFSTISLSPAELSHAFDNDRMAKRTLRYSLLGLSLSSILELSNPSDMARAIVSLINELDGYTDEHVAALTTGTGSANFGTQRPRMRNLFKSGKQTLKRSTAAQAISEFGAMDSNMIGPSSALTAQGGGHGEPNSYLMAPNIPFGLDFFQIFFTLCDMLTEVYYKMLSFLPREATHYVVDAGTLGRAGSPPTSASRHASGEHDRAGSISQALSSVGMDESSDKAGMTPTVISGMTQELLLKADAKIRKTMNAQVKDIDTLAQRLIKDELSTLDPLMKDLGLDNSTPNSAFFSSNGRGGVAPSVQSATSSNISNGLPSSSTSSIPFGFSSQSSNTTSHSTQPSIASTAATSSKFSSLVSGSGLPSHFRKTKTDVQSSQDSAHHGHHQFNLASTETTSGRSGVDENGVLSQGGEGMGGIGSLIRSRSGRLRRVMSGEGRPSSLHGHGQAMAIGTGTGSGIGSGTTRSESVVPNYLIDAGSDASPVRKDS</sequence>
<dbReference type="AlphaFoldDB" id="A0A077R3F2"/>
<feature type="compositionally biased region" description="Polar residues" evidence="1">
    <location>
        <begin position="466"/>
        <end position="476"/>
    </location>
</feature>
<feature type="region of interest" description="Disordered" evidence="1">
    <location>
        <begin position="264"/>
        <end position="285"/>
    </location>
</feature>
<dbReference type="PANTHER" id="PTHR37332">
    <property type="entry name" value="EXPRESSED PROTEIN"/>
    <property type="match status" value="1"/>
</dbReference>
<feature type="compositionally biased region" description="Gly residues" evidence="1">
    <location>
        <begin position="486"/>
        <end position="496"/>
    </location>
</feature>
<feature type="compositionally biased region" description="Low complexity" evidence="1">
    <location>
        <begin position="385"/>
        <end position="398"/>
    </location>
</feature>
<feature type="region of interest" description="Disordered" evidence="1">
    <location>
        <begin position="370"/>
        <end position="398"/>
    </location>
</feature>
<protein>
    <submittedName>
        <fullName evidence="2">Uncharacterized protein</fullName>
    </submittedName>
</protein>
<feature type="region of interest" description="Disordered" evidence="1">
    <location>
        <begin position="432"/>
        <end position="496"/>
    </location>
</feature>
<proteinExistence type="predicted"/>
<evidence type="ECO:0000313" key="2">
    <source>
        <dbReference type="EMBL" id="CDI53476.1"/>
    </source>
</evidence>